<dbReference type="STRING" id="216.LS73_06275"/>
<reference evidence="3 4" key="1">
    <citation type="journal article" date="2014" name="Genome Announc.">
        <title>Draft genome sequences of eight enterohepatic helicobacter species isolated from both laboratory and wild rodents.</title>
        <authorList>
            <person name="Sheh A."/>
            <person name="Shen Z."/>
            <person name="Fox J.G."/>
        </authorList>
    </citation>
    <scope>NUCLEOTIDE SEQUENCE [LARGE SCALE GENOMIC DNA]</scope>
    <source>
        <strain evidence="3 4">ST1</strain>
    </source>
</reference>
<reference evidence="2 5" key="2">
    <citation type="submission" date="2018-06" db="EMBL/GenBank/DDBJ databases">
        <authorList>
            <consortium name="Pathogen Informatics"/>
            <person name="Doyle S."/>
        </authorList>
    </citation>
    <scope>NUCLEOTIDE SEQUENCE [LARGE SCALE GENOMIC DNA]</scope>
    <source>
        <strain evidence="2 5">NCTC12714</strain>
    </source>
</reference>
<dbReference type="InterPro" id="IPR002818">
    <property type="entry name" value="DJ-1/PfpI"/>
</dbReference>
<evidence type="ECO:0000313" key="5">
    <source>
        <dbReference type="Proteomes" id="UP000255139"/>
    </source>
</evidence>
<organism evidence="2 5">
    <name type="scientific">Helicobacter muridarum</name>
    <dbReference type="NCBI Taxonomy" id="216"/>
    <lineage>
        <taxon>Bacteria</taxon>
        <taxon>Pseudomonadati</taxon>
        <taxon>Campylobacterota</taxon>
        <taxon>Epsilonproteobacteria</taxon>
        <taxon>Campylobacterales</taxon>
        <taxon>Helicobacteraceae</taxon>
        <taxon>Helicobacter</taxon>
    </lineage>
</organism>
<dbReference type="NCBIfam" id="TIGR01383">
    <property type="entry name" value="not_thiJ"/>
    <property type="match status" value="1"/>
</dbReference>
<name>A0A099TVS7_9HELI</name>
<dbReference type="Proteomes" id="UP000255139">
    <property type="component" value="Unassembled WGS sequence"/>
</dbReference>
<dbReference type="PANTHER" id="PTHR48094:SF12">
    <property type="entry name" value="PARKINSON DISEASE PROTEIN 7 HOMOLOG"/>
    <property type="match status" value="1"/>
</dbReference>
<feature type="domain" description="DJ-1/PfpI" evidence="1">
    <location>
        <begin position="3"/>
        <end position="163"/>
    </location>
</feature>
<dbReference type="Pfam" id="PF01965">
    <property type="entry name" value="DJ-1_PfpI"/>
    <property type="match status" value="1"/>
</dbReference>
<evidence type="ECO:0000259" key="1">
    <source>
        <dbReference type="Pfam" id="PF01965"/>
    </source>
</evidence>
<dbReference type="InterPro" id="IPR029062">
    <property type="entry name" value="Class_I_gatase-like"/>
</dbReference>
<dbReference type="EMBL" id="UGJE01000002">
    <property type="protein sequence ID" value="STQ86493.1"/>
    <property type="molecule type" value="Genomic_DNA"/>
</dbReference>
<dbReference type="Proteomes" id="UP000029922">
    <property type="component" value="Unassembled WGS sequence"/>
</dbReference>
<dbReference type="RefSeq" id="WP_034558368.1">
    <property type="nucleotide sequence ID" value="NZ_FZML01000056.1"/>
</dbReference>
<dbReference type="OrthoDB" id="9792284at2"/>
<accession>A0A099TVS7</accession>
<sequence>MPKRVLVPLAEGFEEAEFIGIADVLKRAGLQVIIASLNGDNLVKGANGIVVQAEIALQDVALESLDAICLAGGFDGMQNLSNNEKILYIIKELHRSGKLVAAICASPIVLSKAGVISGDFTCYPGCEVGIAGNRLNKAVVVNNNVITSAGPATAILFGLEVAKYLCGNETYQSLYEGLQTPLATA</sequence>
<proteinExistence type="predicted"/>
<keyword evidence="5" id="KW-1185">Reference proteome</keyword>
<dbReference type="GO" id="GO:0005737">
    <property type="term" value="C:cytoplasm"/>
    <property type="evidence" value="ECO:0007669"/>
    <property type="project" value="TreeGrafter"/>
</dbReference>
<dbReference type="AlphaFoldDB" id="A0A099TVS7"/>
<evidence type="ECO:0000313" key="4">
    <source>
        <dbReference type="Proteomes" id="UP000029922"/>
    </source>
</evidence>
<dbReference type="Gene3D" id="3.40.50.880">
    <property type="match status" value="1"/>
</dbReference>
<dbReference type="EMBL" id="JRPD02000033">
    <property type="protein sequence ID" value="TLD98341.1"/>
    <property type="molecule type" value="Genomic_DNA"/>
</dbReference>
<protein>
    <submittedName>
        <fullName evidence="2">4-methyl-5(Beta-hydroxyethyl)-thiazole monophosphate synthesis protein</fullName>
    </submittedName>
    <submittedName>
        <fullName evidence="3">DJ-1 family protein</fullName>
    </submittedName>
</protein>
<dbReference type="CDD" id="cd03135">
    <property type="entry name" value="GATase1_DJ-1"/>
    <property type="match status" value="1"/>
</dbReference>
<dbReference type="SUPFAM" id="SSF52317">
    <property type="entry name" value="Class I glutamine amidotransferase-like"/>
    <property type="match status" value="1"/>
</dbReference>
<dbReference type="InterPro" id="IPR050325">
    <property type="entry name" value="Prot/Nucl_acid_deglycase"/>
</dbReference>
<dbReference type="InterPro" id="IPR006287">
    <property type="entry name" value="DJ-1"/>
</dbReference>
<gene>
    <name evidence="2" type="primary">thiJ</name>
    <name evidence="3" type="ORF">LS73_009065</name>
    <name evidence="2" type="ORF">NCTC12714_01300</name>
</gene>
<dbReference type="PANTHER" id="PTHR48094">
    <property type="entry name" value="PROTEIN/NUCLEIC ACID DEGLYCASE DJ-1-RELATED"/>
    <property type="match status" value="1"/>
</dbReference>
<evidence type="ECO:0000313" key="3">
    <source>
        <dbReference type="EMBL" id="TLD98341.1"/>
    </source>
</evidence>
<evidence type="ECO:0000313" key="2">
    <source>
        <dbReference type="EMBL" id="STQ86493.1"/>
    </source>
</evidence>